<evidence type="ECO:0000313" key="2">
    <source>
        <dbReference type="Proteomes" id="UP000001235"/>
    </source>
</evidence>
<name>D9SHC4_GALCS</name>
<dbReference type="OrthoDB" id="9798250at2"/>
<dbReference type="EMBL" id="CP002159">
    <property type="protein sequence ID" value="ADL55921.1"/>
    <property type="molecule type" value="Genomic_DNA"/>
</dbReference>
<dbReference type="NCBIfam" id="TIGR04282">
    <property type="entry name" value="glyco_like_cofC"/>
    <property type="match status" value="1"/>
</dbReference>
<dbReference type="InterPro" id="IPR029044">
    <property type="entry name" value="Nucleotide-diphossugar_trans"/>
</dbReference>
<dbReference type="eggNOG" id="COG3222">
    <property type="taxonomic scope" value="Bacteria"/>
</dbReference>
<gene>
    <name evidence="1" type="ordered locus">Galf_1913</name>
</gene>
<reference evidence="1 2" key="1">
    <citation type="submission" date="2010-08" db="EMBL/GenBank/DDBJ databases">
        <title>Complete sequence of Gallionella capsiferriformans ES-2.</title>
        <authorList>
            <consortium name="US DOE Joint Genome Institute"/>
            <person name="Lucas S."/>
            <person name="Copeland A."/>
            <person name="Lapidus A."/>
            <person name="Cheng J.-F."/>
            <person name="Bruce D."/>
            <person name="Goodwin L."/>
            <person name="Pitluck S."/>
            <person name="Chertkov O."/>
            <person name="Davenport K.W."/>
            <person name="Detter J.C."/>
            <person name="Han C."/>
            <person name="Tapia R."/>
            <person name="Land M."/>
            <person name="Hauser L."/>
            <person name="Chang Y.-J."/>
            <person name="Jeffries C."/>
            <person name="Kyrpides N."/>
            <person name="Ivanova N."/>
            <person name="Mikhailova N."/>
            <person name="Shelobolina E.S."/>
            <person name="Picardal F."/>
            <person name="Roden E."/>
            <person name="Emerson D."/>
            <person name="Woyke T."/>
        </authorList>
    </citation>
    <scope>NUCLEOTIDE SEQUENCE [LARGE SCALE GENOMIC DNA]</scope>
    <source>
        <strain evidence="1 2">ES-2</strain>
    </source>
</reference>
<dbReference type="HOGENOM" id="CLU_075662_2_0_4"/>
<dbReference type="RefSeq" id="WP_013293854.1">
    <property type="nucleotide sequence ID" value="NC_014394.1"/>
</dbReference>
<dbReference type="PANTHER" id="PTHR36529:SF1">
    <property type="entry name" value="GLYCOSYLTRANSFERASE"/>
    <property type="match status" value="1"/>
</dbReference>
<dbReference type="PANTHER" id="PTHR36529">
    <property type="entry name" value="SLL1095 PROTEIN"/>
    <property type="match status" value="1"/>
</dbReference>
<dbReference type="Gene3D" id="3.90.550.10">
    <property type="entry name" value="Spore Coat Polysaccharide Biosynthesis Protein SpsA, Chain A"/>
    <property type="match status" value="1"/>
</dbReference>
<accession>D9SHC4</accession>
<sequence length="212" mass="23043" precursor="true">MKDTANKPVRIIVFAKAPQPGFAKTRLIAALGAEGAAALAKRMLLHTLHEAIAAKIGIVELCATPYIDEAAWQVVAPPLGVEISDQGEGDLGTRLALATERSLIRGESVLLVGTDCVEMSADLLREASRNLFEHDAVIHCTIDGGYALLGLRKFNSILFHNISWSSDAVASTTLSRIGQLGWSVHVGQMLHDVDEPQDLKYLPERWRMHVEA</sequence>
<keyword evidence="2" id="KW-1185">Reference proteome</keyword>
<dbReference type="AlphaFoldDB" id="D9SHC4"/>
<proteinExistence type="predicted"/>
<organism evidence="1 2">
    <name type="scientific">Gallionella capsiferriformans (strain ES-2)</name>
    <name type="common">Gallionella ferruginea capsiferriformans (strain ES-2)</name>
    <dbReference type="NCBI Taxonomy" id="395494"/>
    <lineage>
        <taxon>Bacteria</taxon>
        <taxon>Pseudomonadati</taxon>
        <taxon>Pseudomonadota</taxon>
        <taxon>Betaproteobacteria</taxon>
        <taxon>Nitrosomonadales</taxon>
        <taxon>Gallionellaceae</taxon>
        <taxon>Gallionella</taxon>
    </lineage>
</organism>
<dbReference type="InterPro" id="IPR018641">
    <property type="entry name" value="Trfase_1_rSAM/seldom-assoc"/>
</dbReference>
<dbReference type="Pfam" id="PF09837">
    <property type="entry name" value="DUF2064"/>
    <property type="match status" value="1"/>
</dbReference>
<dbReference type="KEGG" id="gca:Galf_1913"/>
<evidence type="ECO:0008006" key="3">
    <source>
        <dbReference type="Google" id="ProtNLM"/>
    </source>
</evidence>
<dbReference type="Proteomes" id="UP000001235">
    <property type="component" value="Chromosome"/>
</dbReference>
<protein>
    <recommendedName>
        <fullName evidence="3">Glycosyltransferase</fullName>
    </recommendedName>
</protein>
<dbReference type="STRING" id="395494.Galf_1913"/>
<evidence type="ECO:0000313" key="1">
    <source>
        <dbReference type="EMBL" id="ADL55921.1"/>
    </source>
</evidence>
<dbReference type="SUPFAM" id="SSF53448">
    <property type="entry name" value="Nucleotide-diphospho-sugar transferases"/>
    <property type="match status" value="1"/>
</dbReference>